<dbReference type="Pfam" id="PF13503">
    <property type="entry name" value="DUF4123"/>
    <property type="match status" value="1"/>
</dbReference>
<gene>
    <name evidence="2" type="ORF">ALP29_04352</name>
</gene>
<dbReference type="InterPro" id="IPR025391">
    <property type="entry name" value="DUF4123"/>
</dbReference>
<feature type="domain" description="DUF4123" evidence="1">
    <location>
        <begin position="22"/>
        <end position="136"/>
    </location>
</feature>
<dbReference type="RefSeq" id="WP_060767125.1">
    <property type="nucleotide sequence ID" value="NZ_RBUA01001543.1"/>
</dbReference>
<dbReference type="AlphaFoldDB" id="A0A3M5U5L5"/>
<protein>
    <recommendedName>
        <fullName evidence="1">DUF4123 domain-containing protein</fullName>
    </recommendedName>
</protein>
<comment type="caution">
    <text evidence="2">The sequence shown here is derived from an EMBL/GenBank/DDBJ whole genome shotgun (WGS) entry which is preliminary data.</text>
</comment>
<accession>A0A3M5U5L5</accession>
<organism evidence="2 3">
    <name type="scientific">Pseudomonas syringae pv. avii</name>
    <dbReference type="NCBI Taxonomy" id="663959"/>
    <lineage>
        <taxon>Bacteria</taxon>
        <taxon>Pseudomonadati</taxon>
        <taxon>Pseudomonadota</taxon>
        <taxon>Gammaproteobacteria</taxon>
        <taxon>Pseudomonadales</taxon>
        <taxon>Pseudomonadaceae</taxon>
        <taxon>Pseudomonas</taxon>
        <taxon>Pseudomonas syringae</taxon>
    </lineage>
</organism>
<evidence type="ECO:0000313" key="2">
    <source>
        <dbReference type="EMBL" id="RMU41215.1"/>
    </source>
</evidence>
<reference evidence="2 3" key="1">
    <citation type="submission" date="2018-08" db="EMBL/GenBank/DDBJ databases">
        <title>Recombination of ecologically and evolutionarily significant loci maintains genetic cohesion in the Pseudomonas syringae species complex.</title>
        <authorList>
            <person name="Dillon M."/>
            <person name="Thakur S."/>
            <person name="Almeida R.N.D."/>
            <person name="Weir B.S."/>
            <person name="Guttman D.S."/>
        </authorList>
    </citation>
    <scope>NUCLEOTIDE SEQUENCE [LARGE SCALE GENOMIC DNA]</scope>
    <source>
        <strain evidence="2 3">ICMP 14479</strain>
    </source>
</reference>
<evidence type="ECO:0000259" key="1">
    <source>
        <dbReference type="Pfam" id="PF13503"/>
    </source>
</evidence>
<proteinExistence type="predicted"/>
<dbReference type="Proteomes" id="UP000280395">
    <property type="component" value="Unassembled WGS sequence"/>
</dbReference>
<dbReference type="EMBL" id="RBUA01001543">
    <property type="protein sequence ID" value="RMU41215.1"/>
    <property type="molecule type" value="Genomic_DNA"/>
</dbReference>
<sequence length="278" mass="31752">MDSLLHCWMAQQQQSGHPLCLMLDGNHEARQRLMANRAPSHYCNLYSETAAAELANTGPLILLLEQLNEPALADLLLHPESNWGWLASLSASDLVGVARHWRERLRVAPEGRQVLYRIHDNRTLARALAHLGKEHWPAYLGPLISVCYWHEGRWHHHENPAPGDYPAPDPAPWLDTPNPHAEAILHANILRYLLAEHSEDLAALVEFQDPRIWLAQVLEQARSWQWREPAQLEFLVVRRLAEATGSSVIHWLPRIGEAPGEHFERVMEQWHSEVGKGE</sequence>
<name>A0A3M5U5L5_PSESX</name>
<evidence type="ECO:0000313" key="3">
    <source>
        <dbReference type="Proteomes" id="UP000280395"/>
    </source>
</evidence>